<keyword evidence="1" id="KW-1133">Transmembrane helix</keyword>
<feature type="transmembrane region" description="Helical" evidence="1">
    <location>
        <begin position="6"/>
        <end position="25"/>
    </location>
</feature>
<feature type="transmembrane region" description="Helical" evidence="1">
    <location>
        <begin position="243"/>
        <end position="269"/>
    </location>
</feature>
<sequence>MKNILSFVKPYLRWVILGITLFFIAKTFKDRWREVALIRIDTRGWLMLTIALVITLLAHTFSGWVWTGILRGFKQPVGRLWAIQVYLKTNIAKYLPGNVWHYYGRISAVTRVGGSVGVATLSVLLEPLLMAAAALIIALVSNGLGWIVTGSDHRTLGLQIFALTMVLLGIHPRILNPVIQRLNRSKGNIGKTEPVRIERYPLLPLLGEMGFLCLRGTGFLFTFLVLIPVELNQIPQLLSAFSFAWLMGLIVPGAPGGLGVFEATAIALLDNHFSGGLILTVVALFRIVSILAEVIAAGLAILSEGNGE</sequence>
<evidence type="ECO:0000313" key="3">
    <source>
        <dbReference type="Proteomes" id="UP001204953"/>
    </source>
</evidence>
<feature type="transmembrane region" description="Helical" evidence="1">
    <location>
        <begin position="275"/>
        <end position="302"/>
    </location>
</feature>
<dbReference type="AlphaFoldDB" id="A0AAE3GTG0"/>
<accession>A0AAE3GTG0</accession>
<feature type="transmembrane region" description="Helical" evidence="1">
    <location>
        <begin position="45"/>
        <end position="66"/>
    </location>
</feature>
<gene>
    <name evidence="2" type="ORF">NJ959_18170</name>
</gene>
<evidence type="ECO:0000313" key="2">
    <source>
        <dbReference type="EMBL" id="MCP2730361.1"/>
    </source>
</evidence>
<reference evidence="2" key="1">
    <citation type="submission" date="2022-06" db="EMBL/GenBank/DDBJ databases">
        <title>New cyanobacteria of genus Symplocastrum in benthos of Lake Baikal.</title>
        <authorList>
            <person name="Sorokovikova E."/>
            <person name="Tikhonova I."/>
            <person name="Krasnopeev A."/>
            <person name="Evseev P."/>
            <person name="Gladkikh A."/>
            <person name="Belykh O."/>
        </authorList>
    </citation>
    <scope>NUCLEOTIDE SEQUENCE</scope>
    <source>
        <strain evidence="2">BBK-W-15</strain>
    </source>
</reference>
<proteinExistence type="predicted"/>
<comment type="caution">
    <text evidence="2">The sequence shown here is derived from an EMBL/GenBank/DDBJ whole genome shotgun (WGS) entry which is preliminary data.</text>
</comment>
<feature type="transmembrane region" description="Helical" evidence="1">
    <location>
        <begin position="156"/>
        <end position="175"/>
    </location>
</feature>
<dbReference type="EMBL" id="JAMZMM010000192">
    <property type="protein sequence ID" value="MCP2730361.1"/>
    <property type="molecule type" value="Genomic_DNA"/>
</dbReference>
<dbReference type="GO" id="GO:0005886">
    <property type="term" value="C:plasma membrane"/>
    <property type="evidence" value="ECO:0007669"/>
    <property type="project" value="UniProtKB-SubCell"/>
</dbReference>
<keyword evidence="1" id="KW-0812">Transmembrane</keyword>
<organism evidence="2 3">
    <name type="scientific">Limnofasciculus baicalensis BBK-W-15</name>
    <dbReference type="NCBI Taxonomy" id="2699891"/>
    <lineage>
        <taxon>Bacteria</taxon>
        <taxon>Bacillati</taxon>
        <taxon>Cyanobacteriota</taxon>
        <taxon>Cyanophyceae</taxon>
        <taxon>Coleofasciculales</taxon>
        <taxon>Coleofasciculaceae</taxon>
        <taxon>Limnofasciculus</taxon>
        <taxon>Limnofasciculus baicalensis</taxon>
    </lineage>
</organism>
<keyword evidence="3" id="KW-1185">Reference proteome</keyword>
<evidence type="ECO:0000256" key="1">
    <source>
        <dbReference type="SAM" id="Phobius"/>
    </source>
</evidence>
<name>A0AAE3GTG0_9CYAN</name>
<dbReference type="Proteomes" id="UP001204953">
    <property type="component" value="Unassembled WGS sequence"/>
</dbReference>
<keyword evidence="1" id="KW-0472">Membrane</keyword>
<dbReference type="RefSeq" id="WP_254013121.1">
    <property type="nucleotide sequence ID" value="NZ_JAMZMM010000192.1"/>
</dbReference>
<feature type="transmembrane region" description="Helical" evidence="1">
    <location>
        <begin position="209"/>
        <end position="231"/>
    </location>
</feature>
<protein>
    <submittedName>
        <fullName evidence="2">Lysylphosphatidylglycerol synthase domain-containing protein</fullName>
    </submittedName>
</protein>
<feature type="transmembrane region" description="Helical" evidence="1">
    <location>
        <begin position="128"/>
        <end position="149"/>
    </location>
</feature>